<dbReference type="EMBL" id="BAABWU010000007">
    <property type="protein sequence ID" value="GAA6196689.1"/>
    <property type="molecule type" value="Genomic_DNA"/>
</dbReference>
<proteinExistence type="predicted"/>
<dbReference type="RefSeq" id="WP_353399799.1">
    <property type="nucleotide sequence ID" value="NZ_BAABWU010000007.1"/>
</dbReference>
<evidence type="ECO:0000313" key="2">
    <source>
        <dbReference type="Proteomes" id="UP001441944"/>
    </source>
</evidence>
<reference evidence="1 2" key="1">
    <citation type="submission" date="2024-04" db="EMBL/GenBank/DDBJ databases">
        <title>Draft genome sequence of Pseudophaeobacter arcticus NBRC 116598.</title>
        <authorList>
            <person name="Miyakawa T."/>
            <person name="Kusuya Y."/>
            <person name="Miura T."/>
        </authorList>
    </citation>
    <scope>NUCLEOTIDE SEQUENCE [LARGE SCALE GENOMIC DNA]</scope>
    <source>
        <strain evidence="1 2">SU-CL00105</strain>
    </source>
</reference>
<evidence type="ECO:0008006" key="3">
    <source>
        <dbReference type="Google" id="ProtNLM"/>
    </source>
</evidence>
<sequence length="133" mass="14134">MGFAEDIQAFADKTEEKMNLAVRKIALELFSRVILKTPVDTGRARANWQVAIGSVPAGTLELEDKPGTATISAVDAAASGLRVGDVIYLANNLPYIQRLEDGYSGQAPAGMVGLTVQEFQGIADQIGLELSLI</sequence>
<keyword evidence="2" id="KW-1185">Reference proteome</keyword>
<protein>
    <recommendedName>
        <fullName evidence="3">Bacteriophage lambda head decoration protein D</fullName>
    </recommendedName>
</protein>
<evidence type="ECO:0000313" key="1">
    <source>
        <dbReference type="EMBL" id="GAA6196689.1"/>
    </source>
</evidence>
<dbReference type="Proteomes" id="UP001441944">
    <property type="component" value="Unassembled WGS sequence"/>
</dbReference>
<organism evidence="1 2">
    <name type="scientific">Pseudophaeobacter arcticus</name>
    <dbReference type="NCBI Taxonomy" id="385492"/>
    <lineage>
        <taxon>Bacteria</taxon>
        <taxon>Pseudomonadati</taxon>
        <taxon>Pseudomonadota</taxon>
        <taxon>Alphaproteobacteria</taxon>
        <taxon>Rhodobacterales</taxon>
        <taxon>Paracoccaceae</taxon>
        <taxon>Pseudophaeobacter</taxon>
    </lineage>
</organism>
<name>A0ABQ0ALH4_9RHOB</name>
<accession>A0ABQ0ALH4</accession>
<comment type="caution">
    <text evidence="1">The sequence shown here is derived from an EMBL/GenBank/DDBJ whole genome shotgun (WGS) entry which is preliminary data.</text>
</comment>
<gene>
    <name evidence="1" type="ORF">NBRC116598_21330</name>
</gene>